<comment type="caution">
    <text evidence="2">The sequence shown here is derived from an EMBL/GenBank/DDBJ whole genome shotgun (WGS) entry which is preliminary data.</text>
</comment>
<keyword evidence="1" id="KW-0732">Signal</keyword>
<reference evidence="2" key="2">
    <citation type="submission" date="2023-07" db="EMBL/GenBank/DDBJ databases">
        <authorList>
            <consortium name="Lawrence Berkeley National Laboratory"/>
            <person name="Haridas S."/>
            <person name="Hensen N."/>
            <person name="Bonometti L."/>
            <person name="Westerberg I."/>
            <person name="Brannstrom I.O."/>
            <person name="Guillou S."/>
            <person name="Cros-Aarteil S."/>
            <person name="Calhoun S."/>
            <person name="Kuo A."/>
            <person name="Mondo S."/>
            <person name="Pangilinan J."/>
            <person name="Riley R."/>
            <person name="LaButti K."/>
            <person name="Andreopoulos B."/>
            <person name="Lipzen A."/>
            <person name="Chen C."/>
            <person name="Yanf M."/>
            <person name="Daum C."/>
            <person name="Ng V."/>
            <person name="Clum A."/>
            <person name="Steindorff A."/>
            <person name="Ohm R."/>
            <person name="Martin F."/>
            <person name="Silar P."/>
            <person name="Natvig D."/>
            <person name="Lalanne C."/>
            <person name="Gautier V."/>
            <person name="Ament-velasquez S.L."/>
            <person name="Kruys A."/>
            <person name="Hutchinson M.I."/>
            <person name="Powell A.J."/>
            <person name="Barry K."/>
            <person name="Miller A.N."/>
            <person name="Grigoriev I.V."/>
            <person name="Debuchy R."/>
            <person name="Gladieux P."/>
            <person name="Thoren M.H."/>
            <person name="Johannesson H."/>
        </authorList>
    </citation>
    <scope>NUCLEOTIDE SEQUENCE</scope>
    <source>
        <strain evidence="2">FGSC 1904</strain>
    </source>
</reference>
<protein>
    <recommendedName>
        <fullName evidence="4">AA1-like domain-containing protein</fullName>
    </recommendedName>
</protein>
<accession>A0AAE0UAE2</accession>
<feature type="chain" id="PRO_5042285368" description="AA1-like domain-containing protein" evidence="1">
    <location>
        <begin position="19"/>
        <end position="551"/>
    </location>
</feature>
<keyword evidence="3" id="KW-1185">Reference proteome</keyword>
<organism evidence="2 3">
    <name type="scientific">Sordaria brevicollis</name>
    <dbReference type="NCBI Taxonomy" id="83679"/>
    <lineage>
        <taxon>Eukaryota</taxon>
        <taxon>Fungi</taxon>
        <taxon>Dikarya</taxon>
        <taxon>Ascomycota</taxon>
        <taxon>Pezizomycotina</taxon>
        <taxon>Sordariomycetes</taxon>
        <taxon>Sordariomycetidae</taxon>
        <taxon>Sordariales</taxon>
        <taxon>Sordariaceae</taxon>
        <taxon>Sordaria</taxon>
    </lineage>
</organism>
<dbReference type="AlphaFoldDB" id="A0AAE0UAE2"/>
<evidence type="ECO:0000313" key="2">
    <source>
        <dbReference type="EMBL" id="KAK3396906.1"/>
    </source>
</evidence>
<evidence type="ECO:0008006" key="4">
    <source>
        <dbReference type="Google" id="ProtNLM"/>
    </source>
</evidence>
<proteinExistence type="predicted"/>
<evidence type="ECO:0000313" key="3">
    <source>
        <dbReference type="Proteomes" id="UP001281003"/>
    </source>
</evidence>
<dbReference type="EMBL" id="JAUTDP010000008">
    <property type="protein sequence ID" value="KAK3396906.1"/>
    <property type="molecule type" value="Genomic_DNA"/>
</dbReference>
<evidence type="ECO:0000256" key="1">
    <source>
        <dbReference type="SAM" id="SignalP"/>
    </source>
</evidence>
<dbReference type="Proteomes" id="UP001281003">
    <property type="component" value="Unassembled WGS sequence"/>
</dbReference>
<gene>
    <name evidence="2" type="ORF">B0T20DRAFT_245151</name>
</gene>
<feature type="signal peptide" evidence="1">
    <location>
        <begin position="1"/>
        <end position="18"/>
    </location>
</feature>
<reference evidence="2" key="1">
    <citation type="journal article" date="2023" name="Mol. Phylogenet. Evol.">
        <title>Genome-scale phylogeny and comparative genomics of the fungal order Sordariales.</title>
        <authorList>
            <person name="Hensen N."/>
            <person name="Bonometti L."/>
            <person name="Westerberg I."/>
            <person name="Brannstrom I.O."/>
            <person name="Guillou S."/>
            <person name="Cros-Aarteil S."/>
            <person name="Calhoun S."/>
            <person name="Haridas S."/>
            <person name="Kuo A."/>
            <person name="Mondo S."/>
            <person name="Pangilinan J."/>
            <person name="Riley R."/>
            <person name="LaButti K."/>
            <person name="Andreopoulos B."/>
            <person name="Lipzen A."/>
            <person name="Chen C."/>
            <person name="Yan M."/>
            <person name="Daum C."/>
            <person name="Ng V."/>
            <person name="Clum A."/>
            <person name="Steindorff A."/>
            <person name="Ohm R.A."/>
            <person name="Martin F."/>
            <person name="Silar P."/>
            <person name="Natvig D.O."/>
            <person name="Lalanne C."/>
            <person name="Gautier V."/>
            <person name="Ament-Velasquez S.L."/>
            <person name="Kruys A."/>
            <person name="Hutchinson M.I."/>
            <person name="Powell A.J."/>
            <person name="Barry K."/>
            <person name="Miller A.N."/>
            <person name="Grigoriev I.V."/>
            <person name="Debuchy R."/>
            <person name="Gladieux P."/>
            <person name="Hiltunen Thoren M."/>
            <person name="Johannesson H."/>
        </authorList>
    </citation>
    <scope>NUCLEOTIDE SEQUENCE</scope>
    <source>
        <strain evidence="2">FGSC 1904</strain>
    </source>
</reference>
<name>A0AAE0UAE2_SORBR</name>
<sequence>MIFVRLLLLGLGASIATAWSSRVVDSRQYYPGDPSEGGPVTPQTCLEASFTSPRWGIYNPTLVTVNGSSGGSQGDIRFLTINFATDVSAACIARNIELDPKGPDALDIWHDCDIPNLKFQFNLTSFDMRLRGSWFCNNTTDGFNFTAQGVWEQPLIQGCLDDWQAPRGEETLCIMGNSQVWGTLTTPVQIQPQLPIRPYTPSELPERCVDRSWDPQWRVYQLVYRNYSSVSMVNNTRETQELTFELTNISNEKRSQCRITSLGNFTSADGSTPWVSCQASDPDEKLSVMLAVQSGIMGVRQDWNCLDGVEGIEPSHYSGTGFMPLSLTCGASTNQTASALRGRVSRPNGSSTFQCTMPATNFTGYEASQLPVMPHTPYTKSCTIGSITNTSSLIVRGYDIRTVTIVRPTKSKTIFGSFDLYNPGSLDTYGLQGLQIQDDGRWHDCTLAPTESGEQQPLPWQLYHCEYRFSPDHRNIAFKLNWACDDRDPLHPILFTATATSTLHTQECFEWRTEQGVISSCRLPEFSMLVESLSWSPLFSPMERGPTLPWV</sequence>